<reference evidence="4 5" key="1">
    <citation type="submission" date="2017-07" db="EMBL/GenBank/DDBJ databases">
        <authorList>
            <person name="Sun Z.S."/>
            <person name="Albrecht U."/>
            <person name="Echele G."/>
            <person name="Lee C.C."/>
        </authorList>
    </citation>
    <scope>NUCLEOTIDE SEQUENCE [LARGE SCALE GENOMIC DNA]</scope>
    <source>
        <strain evidence="5">type strain: KCTC 22618</strain>
    </source>
</reference>
<dbReference type="Gene3D" id="1.20.1420.20">
    <property type="entry name" value="M75 peptidase, HXXE motif"/>
    <property type="match status" value="1"/>
</dbReference>
<proteinExistence type="predicted"/>
<dbReference type="GO" id="GO:0030313">
    <property type="term" value="C:cell envelope"/>
    <property type="evidence" value="ECO:0007669"/>
    <property type="project" value="UniProtKB-SubCell"/>
</dbReference>
<comment type="subcellular location">
    <subcellularLocation>
        <location evidence="1">Cell envelope</location>
    </subcellularLocation>
</comment>
<dbReference type="EMBL" id="LT899436">
    <property type="protein sequence ID" value="SNR16011.1"/>
    <property type="molecule type" value="Genomic_DNA"/>
</dbReference>
<accession>A0A238U9Z9</accession>
<dbReference type="PROSITE" id="PS51257">
    <property type="entry name" value="PROKAR_LIPOPROTEIN"/>
    <property type="match status" value="1"/>
</dbReference>
<dbReference type="InterPro" id="IPR018976">
    <property type="entry name" value="Imelysin-like"/>
</dbReference>
<sequence>MIKKYSILFISFLLILSCSDDTQEPDNGGNTTDSFDRGALLTFLADNTIIPAFKDLETKLAQLKTDATSFTTTPSVTTLNTVRSSWESTYLVWQSVSMFDMGKAEELQFVNHFNIFPVTVADIESNVSSGTYDFNSPNNHDAQGLPALDYLFNGIGADDTAILEKFTTDANADGYKKYVNDIVEKMSTVASDIVADWEGSYRAQFISSTSNTATSALNKLVNDFIFYYEKRLRANKFGIPGGVFSNTALPEKVEAFYKKDLSKKFALQGLKSVQDVFSGNGYIGTSGASFKSYLVSLDKSTLATDIENQFNLAKTQIETLDDNFFNVVSSNNTEILKAYDELQKAVVLLKVDMLQAFNVSVDFVDADGD</sequence>
<evidence type="ECO:0000259" key="3">
    <source>
        <dbReference type="Pfam" id="PF09375"/>
    </source>
</evidence>
<dbReference type="Proteomes" id="UP000215214">
    <property type="component" value="Chromosome TJEJU"/>
</dbReference>
<evidence type="ECO:0000313" key="5">
    <source>
        <dbReference type="Proteomes" id="UP000215214"/>
    </source>
</evidence>
<evidence type="ECO:0000256" key="1">
    <source>
        <dbReference type="ARBA" id="ARBA00004196"/>
    </source>
</evidence>
<feature type="domain" description="Imelysin-like" evidence="3">
    <location>
        <begin position="49"/>
        <end position="344"/>
    </location>
</feature>
<dbReference type="InterPro" id="IPR034984">
    <property type="entry name" value="Imelysin-like_IPPA"/>
</dbReference>
<dbReference type="Pfam" id="PF09375">
    <property type="entry name" value="Peptidase_M75"/>
    <property type="match status" value="1"/>
</dbReference>
<evidence type="ECO:0000256" key="2">
    <source>
        <dbReference type="ARBA" id="ARBA00022729"/>
    </source>
</evidence>
<keyword evidence="4" id="KW-0449">Lipoprotein</keyword>
<evidence type="ECO:0000313" key="4">
    <source>
        <dbReference type="EMBL" id="SNR16011.1"/>
    </source>
</evidence>
<keyword evidence="5" id="KW-1185">Reference proteome</keyword>
<protein>
    <submittedName>
        <fullName evidence="4">Probable lipoprotein</fullName>
    </submittedName>
</protein>
<dbReference type="AlphaFoldDB" id="A0A238U9Z9"/>
<dbReference type="InterPro" id="IPR038352">
    <property type="entry name" value="Imelysin_sf"/>
</dbReference>
<dbReference type="CDD" id="cd14659">
    <property type="entry name" value="Imelysin-like_IPPA"/>
    <property type="match status" value="1"/>
</dbReference>
<organism evidence="4 5">
    <name type="scientific">Tenacibaculum jejuense</name>
    <dbReference type="NCBI Taxonomy" id="584609"/>
    <lineage>
        <taxon>Bacteria</taxon>
        <taxon>Pseudomonadati</taxon>
        <taxon>Bacteroidota</taxon>
        <taxon>Flavobacteriia</taxon>
        <taxon>Flavobacteriales</taxon>
        <taxon>Flavobacteriaceae</taxon>
        <taxon>Tenacibaculum</taxon>
    </lineage>
</organism>
<name>A0A238U9Z9_9FLAO</name>
<dbReference type="KEGG" id="tje:TJEJU_2326"/>
<keyword evidence="2" id="KW-0732">Signal</keyword>
<dbReference type="OrthoDB" id="650514at2"/>
<gene>
    <name evidence="4" type="ORF">TJEJU_2326</name>
</gene>
<dbReference type="RefSeq" id="WP_095072235.1">
    <property type="nucleotide sequence ID" value="NZ_LT899436.1"/>
</dbReference>